<dbReference type="InterPro" id="IPR010987">
    <property type="entry name" value="Glutathione-S-Trfase_C-like"/>
</dbReference>
<keyword evidence="3" id="KW-0808">Transferase</keyword>
<dbReference type="AlphaFoldDB" id="A0A1J8P724"/>
<protein>
    <submittedName>
        <fullName evidence="3">Glutathione S-transferase</fullName>
    </submittedName>
</protein>
<dbReference type="CDD" id="cd03188">
    <property type="entry name" value="GST_C_Beta"/>
    <property type="match status" value="1"/>
</dbReference>
<dbReference type="InterPro" id="IPR036249">
    <property type="entry name" value="Thioredoxin-like_sf"/>
</dbReference>
<proteinExistence type="predicted"/>
<dbReference type="Gene3D" id="3.40.30.10">
    <property type="entry name" value="Glutaredoxin"/>
    <property type="match status" value="1"/>
</dbReference>
<dbReference type="InterPro" id="IPR036282">
    <property type="entry name" value="Glutathione-S-Trfase_C_sf"/>
</dbReference>
<dbReference type="SFLD" id="SFLDS00019">
    <property type="entry name" value="Glutathione_Transferase_(cytos"/>
    <property type="match status" value="1"/>
</dbReference>
<dbReference type="OrthoDB" id="8772754at2"/>
<dbReference type="EMBL" id="LUKY01000030">
    <property type="protein sequence ID" value="OIZ95580.1"/>
    <property type="molecule type" value="Genomic_DNA"/>
</dbReference>
<dbReference type="RefSeq" id="WP_071662051.1">
    <property type="nucleotide sequence ID" value="NZ_LUKY01000030.1"/>
</dbReference>
<dbReference type="SFLD" id="SFLDG00358">
    <property type="entry name" value="Main_(cytGST)"/>
    <property type="match status" value="1"/>
</dbReference>
<accession>A0A1J8P724</accession>
<dbReference type="GO" id="GO:0016740">
    <property type="term" value="F:transferase activity"/>
    <property type="evidence" value="ECO:0007669"/>
    <property type="project" value="UniProtKB-KW"/>
</dbReference>
<name>A0A1J8P724_9COXI</name>
<reference evidence="3 4" key="1">
    <citation type="submission" date="2016-03" db="EMBL/GenBank/DDBJ databases">
        <title>Comparative genomics of Rickettsiella.</title>
        <authorList>
            <person name="Chandler C."/>
            <person name="Wang Y."/>
        </authorList>
    </citation>
    <scope>NUCLEOTIDE SEQUENCE [LARGE SCALE GENOMIC DNA]</scope>
    <source>
        <strain evidence="3 4">RCFS May 2013</strain>
    </source>
</reference>
<dbReference type="SUPFAM" id="SSF52833">
    <property type="entry name" value="Thioredoxin-like"/>
    <property type="match status" value="1"/>
</dbReference>
<dbReference type="SFLD" id="SFLDG01150">
    <property type="entry name" value="Main.1:_Beta-like"/>
    <property type="match status" value="1"/>
</dbReference>
<dbReference type="PANTHER" id="PTHR44051">
    <property type="entry name" value="GLUTATHIONE S-TRANSFERASE-RELATED"/>
    <property type="match status" value="1"/>
</dbReference>
<sequence>MKLFYSPGACSLSPHIVLRETKQAFTLEKVDLMQKKTESGKNYLTINPKGQVPALLLDDGNLLTEGVAIVLYLADKMPHSHLIAPTDNLSRYQTIAWLTYISSELHKSFSPLFNSKTPEKYKAILREKLKAQFNYLDEVLKKDEYLQGNHFTVADAYLFTILRWAFAMKFDLNQYKHLMIYFDRIAKRPSVQAALAAENLNKQ</sequence>
<feature type="domain" description="GST N-terminal" evidence="1">
    <location>
        <begin position="1"/>
        <end position="81"/>
    </location>
</feature>
<dbReference type="PANTHER" id="PTHR44051:SF8">
    <property type="entry name" value="GLUTATHIONE S-TRANSFERASE GSTA"/>
    <property type="match status" value="1"/>
</dbReference>
<evidence type="ECO:0000259" key="1">
    <source>
        <dbReference type="PROSITE" id="PS50404"/>
    </source>
</evidence>
<dbReference type="Pfam" id="PF00043">
    <property type="entry name" value="GST_C"/>
    <property type="match status" value="1"/>
</dbReference>
<dbReference type="STRING" id="1225476.A1D18_01460"/>
<dbReference type="Pfam" id="PF13409">
    <property type="entry name" value="GST_N_2"/>
    <property type="match status" value="1"/>
</dbReference>
<dbReference type="PROSITE" id="PS50404">
    <property type="entry name" value="GST_NTER"/>
    <property type="match status" value="1"/>
</dbReference>
<gene>
    <name evidence="3" type="ORF">A1D18_01460</name>
</gene>
<dbReference type="CDD" id="cd03057">
    <property type="entry name" value="GST_N_Beta"/>
    <property type="match status" value="1"/>
</dbReference>
<dbReference type="InterPro" id="IPR004046">
    <property type="entry name" value="GST_C"/>
</dbReference>
<dbReference type="SUPFAM" id="SSF47616">
    <property type="entry name" value="GST C-terminal domain-like"/>
    <property type="match status" value="1"/>
</dbReference>
<keyword evidence="4" id="KW-1185">Reference proteome</keyword>
<evidence type="ECO:0000259" key="2">
    <source>
        <dbReference type="PROSITE" id="PS50405"/>
    </source>
</evidence>
<comment type="caution">
    <text evidence="3">The sequence shown here is derived from an EMBL/GenBank/DDBJ whole genome shotgun (WGS) entry which is preliminary data.</text>
</comment>
<evidence type="ECO:0000313" key="3">
    <source>
        <dbReference type="EMBL" id="OIZ95580.1"/>
    </source>
</evidence>
<dbReference type="Proteomes" id="UP000183924">
    <property type="component" value="Unassembled WGS sequence"/>
</dbReference>
<dbReference type="Gene3D" id="1.20.1050.10">
    <property type="match status" value="1"/>
</dbReference>
<dbReference type="NCBIfam" id="NF007831">
    <property type="entry name" value="PRK10542.1"/>
    <property type="match status" value="1"/>
</dbReference>
<evidence type="ECO:0000313" key="4">
    <source>
        <dbReference type="Proteomes" id="UP000183924"/>
    </source>
</evidence>
<dbReference type="InterPro" id="IPR004045">
    <property type="entry name" value="Glutathione_S-Trfase_N"/>
</dbReference>
<dbReference type="InterPro" id="IPR040079">
    <property type="entry name" value="Glutathione_S-Trfase"/>
</dbReference>
<dbReference type="PROSITE" id="PS50405">
    <property type="entry name" value="GST_CTER"/>
    <property type="match status" value="1"/>
</dbReference>
<organism evidence="3 4">
    <name type="scientific">Candidatus Rickettsiella isopodorum</name>
    <dbReference type="NCBI Taxonomy" id="1225476"/>
    <lineage>
        <taxon>Bacteria</taxon>
        <taxon>Pseudomonadati</taxon>
        <taxon>Pseudomonadota</taxon>
        <taxon>Gammaproteobacteria</taxon>
        <taxon>Legionellales</taxon>
        <taxon>Coxiellaceae</taxon>
        <taxon>Rickettsiella</taxon>
    </lineage>
</organism>
<feature type="domain" description="GST C-terminal" evidence="2">
    <location>
        <begin position="87"/>
        <end position="203"/>
    </location>
</feature>